<organism evidence="2 3">
    <name type="scientific">Dubosiella newyorkensis</name>
    <dbReference type="NCBI Taxonomy" id="1862672"/>
    <lineage>
        <taxon>Bacteria</taxon>
        <taxon>Bacillati</taxon>
        <taxon>Bacillota</taxon>
        <taxon>Erysipelotrichia</taxon>
        <taxon>Erysipelotrichales</taxon>
        <taxon>Erysipelotrichaceae</taxon>
        <taxon>Dubosiella</taxon>
    </lineage>
</organism>
<dbReference type="Pfam" id="PF00535">
    <property type="entry name" value="Glycos_transf_2"/>
    <property type="match status" value="1"/>
</dbReference>
<dbReference type="EMBL" id="MPKA01000091">
    <property type="protein sequence ID" value="OLU44923.1"/>
    <property type="molecule type" value="Genomic_DNA"/>
</dbReference>
<evidence type="ECO:0000259" key="1">
    <source>
        <dbReference type="Pfam" id="PF00535"/>
    </source>
</evidence>
<dbReference type="PANTHER" id="PTHR22916:SF3">
    <property type="entry name" value="UDP-GLCNAC:BETAGAL BETA-1,3-N-ACETYLGLUCOSAMINYLTRANSFERASE-LIKE PROTEIN 1"/>
    <property type="match status" value="1"/>
</dbReference>
<proteinExistence type="predicted"/>
<dbReference type="AlphaFoldDB" id="A0A1U7NKN3"/>
<dbReference type="STRING" id="1862672.BO225_09595"/>
<sequence length="346" mass="40783">MRPMFSIVMPIYNQEKYIEVAIESILKQSIKDFELILVNDASTDSTLSICKKYVDNDLVKLIDLNENKGVSNARNCGLYKARGEYILFLDPDDTYDSNLLDIYLYSIQLRHPDLIIIGAIEEYYKKNGQLEYEKRVIPNNGFFDTQRSIYSEVLNLESKTLYGYPWNKCYRTELLKTHNLQFKNIKMIEDIDFNLQVLSYITSLDVLAKTPYHYSIRQNMSLTHHKLDNYFDLHTQRINLFLTEYKTKCPSLFAECEEVMASIYCRYLLSAIERFDGQNINNWLSSIYESKLYQTLKPFMIFKGKKRIIFYPIIKQNVILSIFLGKSVGFVKREFPIIFAKAKQLR</sequence>
<comment type="caution">
    <text evidence="2">The sequence shown here is derived from an EMBL/GenBank/DDBJ whole genome shotgun (WGS) entry which is preliminary data.</text>
</comment>
<dbReference type="CDD" id="cd00761">
    <property type="entry name" value="Glyco_tranf_GTA_type"/>
    <property type="match status" value="1"/>
</dbReference>
<feature type="domain" description="Glycosyltransferase 2-like" evidence="1">
    <location>
        <begin position="6"/>
        <end position="151"/>
    </location>
</feature>
<evidence type="ECO:0000313" key="2">
    <source>
        <dbReference type="EMBL" id="OLU44923.1"/>
    </source>
</evidence>
<dbReference type="InterPro" id="IPR001173">
    <property type="entry name" value="Glyco_trans_2-like"/>
</dbReference>
<name>A0A1U7NKN3_9FIRM</name>
<gene>
    <name evidence="2" type="ORF">BO225_09595</name>
</gene>
<dbReference type="Gene3D" id="3.90.550.10">
    <property type="entry name" value="Spore Coat Polysaccharide Biosynthesis Protein SpsA, Chain A"/>
    <property type="match status" value="1"/>
</dbReference>
<dbReference type="SUPFAM" id="SSF53448">
    <property type="entry name" value="Nucleotide-diphospho-sugar transferases"/>
    <property type="match status" value="1"/>
</dbReference>
<evidence type="ECO:0000313" key="3">
    <source>
        <dbReference type="Proteomes" id="UP000186705"/>
    </source>
</evidence>
<protein>
    <recommendedName>
        <fullName evidence="1">Glycosyltransferase 2-like domain-containing protein</fullName>
    </recommendedName>
</protein>
<keyword evidence="3" id="KW-1185">Reference proteome</keyword>
<dbReference type="InterPro" id="IPR029044">
    <property type="entry name" value="Nucleotide-diphossugar_trans"/>
</dbReference>
<dbReference type="Proteomes" id="UP000186705">
    <property type="component" value="Unassembled WGS sequence"/>
</dbReference>
<dbReference type="GO" id="GO:0016758">
    <property type="term" value="F:hexosyltransferase activity"/>
    <property type="evidence" value="ECO:0007669"/>
    <property type="project" value="UniProtKB-ARBA"/>
</dbReference>
<accession>A0A1U7NKN3</accession>
<reference evidence="2 3" key="1">
    <citation type="submission" date="2016-11" db="EMBL/GenBank/DDBJ databases">
        <title>Description of two novel members of the family Erysipelotrichaceae: Ileibacterium lipovorans gen. nov., sp. nov. and Dubosiella newyorkensis, gen. nov., sp. nov.</title>
        <authorList>
            <person name="Cox L.M."/>
            <person name="Sohn J."/>
            <person name="Tyrrell K.L."/>
            <person name="Citron D.M."/>
            <person name="Lawson P.A."/>
            <person name="Patel N.B."/>
            <person name="Iizumi T."/>
            <person name="Perez-Perez G.I."/>
            <person name="Goldstein E.J."/>
            <person name="Blaser M.J."/>
        </authorList>
    </citation>
    <scope>NUCLEOTIDE SEQUENCE [LARGE SCALE GENOMIC DNA]</scope>
    <source>
        <strain evidence="2 3">NYU-BL-A4</strain>
    </source>
</reference>
<dbReference type="PANTHER" id="PTHR22916">
    <property type="entry name" value="GLYCOSYLTRANSFERASE"/>
    <property type="match status" value="1"/>
</dbReference>